<comment type="caution">
    <text evidence="2">The sequence shown here is derived from an EMBL/GenBank/DDBJ whole genome shotgun (WGS) entry which is preliminary data.</text>
</comment>
<feature type="compositionally biased region" description="Polar residues" evidence="1">
    <location>
        <begin position="58"/>
        <end position="67"/>
    </location>
</feature>
<protein>
    <submittedName>
        <fullName evidence="2">Uncharacterized protein</fullName>
    </submittedName>
</protein>
<reference evidence="2 3" key="1">
    <citation type="journal article" date="2023" name="Sci. Data">
        <title>Genome assembly of the Korean intertidal mud-creeper Batillaria attramentaria.</title>
        <authorList>
            <person name="Patra A.K."/>
            <person name="Ho P.T."/>
            <person name="Jun S."/>
            <person name="Lee S.J."/>
            <person name="Kim Y."/>
            <person name="Won Y.J."/>
        </authorList>
    </citation>
    <scope>NUCLEOTIDE SEQUENCE [LARGE SCALE GENOMIC DNA]</scope>
    <source>
        <strain evidence="2">Wonlab-2016</strain>
    </source>
</reference>
<evidence type="ECO:0000256" key="1">
    <source>
        <dbReference type="SAM" id="MobiDB-lite"/>
    </source>
</evidence>
<sequence>MQLLQTLRQLQMTSKTVLDRKATKNEAAAMWRSTCTTDTVCLASSTPRQQGEGKGKTRSQPNDQRGPTTAVHPEREEMMNDDCPEGSGYLGGYKPPMCDWITTKPDAGGTGAADHVTLTDPPHSSNTDTRKRWGRTADGAGCIEEEISRLFTS</sequence>
<gene>
    <name evidence="2" type="ORF">BaRGS_00009672</name>
</gene>
<dbReference type="EMBL" id="JACVVK020000046">
    <property type="protein sequence ID" value="KAK7499125.1"/>
    <property type="molecule type" value="Genomic_DNA"/>
</dbReference>
<proteinExistence type="predicted"/>
<feature type="region of interest" description="Disordered" evidence="1">
    <location>
        <begin position="104"/>
        <end position="135"/>
    </location>
</feature>
<keyword evidence="3" id="KW-1185">Reference proteome</keyword>
<accession>A0ABD0LID3</accession>
<feature type="region of interest" description="Disordered" evidence="1">
    <location>
        <begin position="42"/>
        <end position="88"/>
    </location>
</feature>
<evidence type="ECO:0000313" key="3">
    <source>
        <dbReference type="Proteomes" id="UP001519460"/>
    </source>
</evidence>
<name>A0ABD0LID3_9CAEN</name>
<dbReference type="Proteomes" id="UP001519460">
    <property type="component" value="Unassembled WGS sequence"/>
</dbReference>
<dbReference type="AlphaFoldDB" id="A0ABD0LID3"/>
<evidence type="ECO:0000313" key="2">
    <source>
        <dbReference type="EMBL" id="KAK7499125.1"/>
    </source>
</evidence>
<organism evidence="2 3">
    <name type="scientific">Batillaria attramentaria</name>
    <dbReference type="NCBI Taxonomy" id="370345"/>
    <lineage>
        <taxon>Eukaryota</taxon>
        <taxon>Metazoa</taxon>
        <taxon>Spiralia</taxon>
        <taxon>Lophotrochozoa</taxon>
        <taxon>Mollusca</taxon>
        <taxon>Gastropoda</taxon>
        <taxon>Caenogastropoda</taxon>
        <taxon>Sorbeoconcha</taxon>
        <taxon>Cerithioidea</taxon>
        <taxon>Batillariidae</taxon>
        <taxon>Batillaria</taxon>
    </lineage>
</organism>